<comment type="caution">
    <text evidence="2">The sequence shown here is derived from an EMBL/GenBank/DDBJ whole genome shotgun (WGS) entry which is preliminary data.</text>
</comment>
<keyword evidence="3" id="KW-1185">Reference proteome</keyword>
<evidence type="ECO:0000256" key="1">
    <source>
        <dbReference type="SAM" id="MobiDB-lite"/>
    </source>
</evidence>
<gene>
    <name evidence="2" type="ORF">H4R34_002996</name>
</gene>
<name>A0A9W8B5F2_9FUNG</name>
<evidence type="ECO:0000313" key="3">
    <source>
        <dbReference type="Proteomes" id="UP001151582"/>
    </source>
</evidence>
<dbReference type="OrthoDB" id="10601553at2759"/>
<evidence type="ECO:0000313" key="2">
    <source>
        <dbReference type="EMBL" id="KAJ1979000.1"/>
    </source>
</evidence>
<organism evidence="2 3">
    <name type="scientific">Dimargaris verticillata</name>
    <dbReference type="NCBI Taxonomy" id="2761393"/>
    <lineage>
        <taxon>Eukaryota</taxon>
        <taxon>Fungi</taxon>
        <taxon>Fungi incertae sedis</taxon>
        <taxon>Zoopagomycota</taxon>
        <taxon>Kickxellomycotina</taxon>
        <taxon>Dimargaritomycetes</taxon>
        <taxon>Dimargaritales</taxon>
        <taxon>Dimargaritaceae</taxon>
        <taxon>Dimargaris</taxon>
    </lineage>
</organism>
<feature type="compositionally biased region" description="Polar residues" evidence="1">
    <location>
        <begin position="59"/>
        <end position="69"/>
    </location>
</feature>
<proteinExistence type="predicted"/>
<feature type="region of interest" description="Disordered" evidence="1">
    <location>
        <begin position="44"/>
        <end position="69"/>
    </location>
</feature>
<protein>
    <submittedName>
        <fullName evidence="2">Uncharacterized protein</fullName>
    </submittedName>
</protein>
<dbReference type="EMBL" id="JANBQB010000244">
    <property type="protein sequence ID" value="KAJ1979000.1"/>
    <property type="molecule type" value="Genomic_DNA"/>
</dbReference>
<dbReference type="Proteomes" id="UP001151582">
    <property type="component" value="Unassembled WGS sequence"/>
</dbReference>
<accession>A0A9W8B5F2</accession>
<dbReference type="AlphaFoldDB" id="A0A9W8B5F2"/>
<sequence length="175" mass="18754">MDGKPVPHGAFADFIRKQILVLSYDRFIQTVQTPMFQMPAVVKPTKKADDNSGGLDQSGPDSSPPTQSKACGIVINRRASYHPEGSIASGSQVPQRSSAKPPVIYASKNTPVTVNNRQTSTPIVYTGPALEVVAQAMVLTLTSEKIAAAQVHLLVKLAFSSGILQFVRVDPPKEL</sequence>
<reference evidence="2" key="1">
    <citation type="submission" date="2022-07" db="EMBL/GenBank/DDBJ databases">
        <title>Phylogenomic reconstructions and comparative analyses of Kickxellomycotina fungi.</title>
        <authorList>
            <person name="Reynolds N.K."/>
            <person name="Stajich J.E."/>
            <person name="Barry K."/>
            <person name="Grigoriev I.V."/>
            <person name="Crous P."/>
            <person name="Smith M.E."/>
        </authorList>
    </citation>
    <scope>NUCLEOTIDE SEQUENCE</scope>
    <source>
        <strain evidence="2">RSA 567</strain>
    </source>
</reference>